<evidence type="ECO:0000313" key="1">
    <source>
        <dbReference type="EMBL" id="GII25459.1"/>
    </source>
</evidence>
<gene>
    <name evidence="1" type="ORF">Pme01_50560</name>
</gene>
<dbReference type="EMBL" id="BOON01000052">
    <property type="protein sequence ID" value="GII25459.1"/>
    <property type="molecule type" value="Genomic_DNA"/>
</dbReference>
<keyword evidence="2" id="KW-1185">Reference proteome</keyword>
<organism evidence="1 2">
    <name type="scientific">Planosporangium mesophilum</name>
    <dbReference type="NCBI Taxonomy" id="689768"/>
    <lineage>
        <taxon>Bacteria</taxon>
        <taxon>Bacillati</taxon>
        <taxon>Actinomycetota</taxon>
        <taxon>Actinomycetes</taxon>
        <taxon>Micromonosporales</taxon>
        <taxon>Micromonosporaceae</taxon>
        <taxon>Planosporangium</taxon>
    </lineage>
</organism>
<dbReference type="RefSeq" id="WP_168113935.1">
    <property type="nucleotide sequence ID" value="NZ_BOON01000052.1"/>
</dbReference>
<dbReference type="Proteomes" id="UP000599074">
    <property type="component" value="Unassembled WGS sequence"/>
</dbReference>
<reference evidence="1" key="1">
    <citation type="submission" date="2021-01" db="EMBL/GenBank/DDBJ databases">
        <title>Whole genome shotgun sequence of Planosporangium mesophilum NBRC 109066.</title>
        <authorList>
            <person name="Komaki H."/>
            <person name="Tamura T."/>
        </authorList>
    </citation>
    <scope>NUCLEOTIDE SEQUENCE</scope>
    <source>
        <strain evidence="1">NBRC 109066</strain>
    </source>
</reference>
<name>A0A8J3X3G6_9ACTN</name>
<sequence>MQVKATAVTATATVSLFKPLRLNFAQVCMYCGVRWCESPRCVEMHNDAIWIVCADCDGFGTLVGCRNCMHGVVESDRAGLAEQNGRTLPDRMPDDDGYQVSTTAPAQSVNLAQLRDAIHGLTYGEVALAICASDMPTERPRGVTEDPSVYIVQGLARLGMDALKRQHAENMRLVDVKYHGADKQTRRTASAAHFDLWGGRRRFNRAHDLADQYWHALA</sequence>
<evidence type="ECO:0000313" key="2">
    <source>
        <dbReference type="Proteomes" id="UP000599074"/>
    </source>
</evidence>
<accession>A0A8J3X3G6</accession>
<protein>
    <submittedName>
        <fullName evidence="1">Uncharacterized protein</fullName>
    </submittedName>
</protein>
<proteinExistence type="predicted"/>
<dbReference type="AlphaFoldDB" id="A0A8J3X3G6"/>
<comment type="caution">
    <text evidence="1">The sequence shown here is derived from an EMBL/GenBank/DDBJ whole genome shotgun (WGS) entry which is preliminary data.</text>
</comment>